<organism evidence="9 10">
    <name type="scientific">Diploptera punctata</name>
    <name type="common">Pacific beetle cockroach</name>
    <dbReference type="NCBI Taxonomy" id="6984"/>
    <lineage>
        <taxon>Eukaryota</taxon>
        <taxon>Metazoa</taxon>
        <taxon>Ecdysozoa</taxon>
        <taxon>Arthropoda</taxon>
        <taxon>Hexapoda</taxon>
        <taxon>Insecta</taxon>
        <taxon>Pterygota</taxon>
        <taxon>Neoptera</taxon>
        <taxon>Polyneoptera</taxon>
        <taxon>Dictyoptera</taxon>
        <taxon>Blattodea</taxon>
        <taxon>Blaberoidea</taxon>
        <taxon>Blaberidae</taxon>
        <taxon>Diplopterinae</taxon>
        <taxon>Diploptera</taxon>
    </lineage>
</organism>
<feature type="transmembrane region" description="Helical" evidence="8">
    <location>
        <begin position="81"/>
        <end position="99"/>
    </location>
</feature>
<dbReference type="GO" id="GO:0030424">
    <property type="term" value="C:axon"/>
    <property type="evidence" value="ECO:0007669"/>
    <property type="project" value="TreeGrafter"/>
</dbReference>
<dbReference type="GO" id="GO:0007635">
    <property type="term" value="P:chemosensory behavior"/>
    <property type="evidence" value="ECO:0007669"/>
    <property type="project" value="TreeGrafter"/>
</dbReference>
<keyword evidence="2" id="KW-1003">Cell membrane</keyword>
<evidence type="ECO:0000256" key="5">
    <source>
        <dbReference type="ARBA" id="ARBA00023136"/>
    </source>
</evidence>
<accession>A0AAD8AJP1</accession>
<evidence type="ECO:0000256" key="1">
    <source>
        <dbReference type="ARBA" id="ARBA00004651"/>
    </source>
</evidence>
<evidence type="ECO:0000313" key="9">
    <source>
        <dbReference type="EMBL" id="KAJ9599881.1"/>
    </source>
</evidence>
<reference evidence="9" key="1">
    <citation type="journal article" date="2023" name="IScience">
        <title>Live-bearing cockroach genome reveals convergent evolutionary mechanisms linked to viviparity in insects and beyond.</title>
        <authorList>
            <person name="Fouks B."/>
            <person name="Harrison M.C."/>
            <person name="Mikhailova A.A."/>
            <person name="Marchal E."/>
            <person name="English S."/>
            <person name="Carruthers M."/>
            <person name="Jennings E.C."/>
            <person name="Chiamaka E.L."/>
            <person name="Frigard R.A."/>
            <person name="Pippel M."/>
            <person name="Attardo G.M."/>
            <person name="Benoit J.B."/>
            <person name="Bornberg-Bauer E."/>
            <person name="Tobe S.S."/>
        </authorList>
    </citation>
    <scope>NUCLEOTIDE SEQUENCE</scope>
    <source>
        <strain evidence="9">Stay&amp;Tobe</strain>
    </source>
</reference>
<dbReference type="GO" id="GO:0050909">
    <property type="term" value="P:sensory perception of taste"/>
    <property type="evidence" value="ECO:0007669"/>
    <property type="project" value="InterPro"/>
</dbReference>
<gene>
    <name evidence="9" type="ORF">L9F63_009828</name>
</gene>
<dbReference type="PANTHER" id="PTHR21143:SF104">
    <property type="entry name" value="GUSTATORY RECEPTOR 8A-RELATED"/>
    <property type="match status" value="1"/>
</dbReference>
<dbReference type="Pfam" id="PF08395">
    <property type="entry name" value="7tm_7"/>
    <property type="match status" value="1"/>
</dbReference>
<evidence type="ECO:0000256" key="3">
    <source>
        <dbReference type="ARBA" id="ARBA00022692"/>
    </source>
</evidence>
<sequence>YFYALKLVWTIAIMLKVLCVTVLCHKTNEEGSRTVSHLQRLLLYLPTDATSTMEIHLFSQQVISRPFRFTAFGLFDVDRSALCSFFGAIATYLVVLLQFH</sequence>
<evidence type="ECO:0000313" key="10">
    <source>
        <dbReference type="Proteomes" id="UP001233999"/>
    </source>
</evidence>
<keyword evidence="4 8" id="KW-1133">Transmembrane helix</keyword>
<keyword evidence="6" id="KW-0675">Receptor</keyword>
<reference evidence="9" key="2">
    <citation type="submission" date="2023-05" db="EMBL/GenBank/DDBJ databases">
        <authorList>
            <person name="Fouks B."/>
        </authorList>
    </citation>
    <scope>NUCLEOTIDE SEQUENCE</scope>
    <source>
        <strain evidence="9">Stay&amp;Tobe</strain>
        <tissue evidence="9">Testes</tissue>
    </source>
</reference>
<dbReference type="GO" id="GO:0007165">
    <property type="term" value="P:signal transduction"/>
    <property type="evidence" value="ECO:0007669"/>
    <property type="project" value="UniProtKB-KW"/>
</dbReference>
<keyword evidence="7" id="KW-0807">Transducer</keyword>
<keyword evidence="5 8" id="KW-0472">Membrane</keyword>
<evidence type="ECO:0000256" key="7">
    <source>
        <dbReference type="ARBA" id="ARBA00023224"/>
    </source>
</evidence>
<evidence type="ECO:0000256" key="2">
    <source>
        <dbReference type="ARBA" id="ARBA00022475"/>
    </source>
</evidence>
<evidence type="ECO:0000256" key="4">
    <source>
        <dbReference type="ARBA" id="ARBA00022989"/>
    </source>
</evidence>
<dbReference type="InterPro" id="IPR013604">
    <property type="entry name" value="7TM_chemorcpt"/>
</dbReference>
<dbReference type="AlphaFoldDB" id="A0AAD8AJP1"/>
<dbReference type="PANTHER" id="PTHR21143">
    <property type="entry name" value="INVERTEBRATE GUSTATORY RECEPTOR"/>
    <property type="match status" value="1"/>
</dbReference>
<dbReference type="GO" id="GO:0030425">
    <property type="term" value="C:dendrite"/>
    <property type="evidence" value="ECO:0007669"/>
    <property type="project" value="TreeGrafter"/>
</dbReference>
<dbReference type="GO" id="GO:0005886">
    <property type="term" value="C:plasma membrane"/>
    <property type="evidence" value="ECO:0007669"/>
    <property type="project" value="UniProtKB-SubCell"/>
</dbReference>
<dbReference type="GO" id="GO:0008049">
    <property type="term" value="P:male courtship behavior"/>
    <property type="evidence" value="ECO:0007669"/>
    <property type="project" value="TreeGrafter"/>
</dbReference>
<feature type="non-terminal residue" evidence="9">
    <location>
        <position position="1"/>
    </location>
</feature>
<evidence type="ECO:0000256" key="8">
    <source>
        <dbReference type="SAM" id="Phobius"/>
    </source>
</evidence>
<protein>
    <recommendedName>
        <fullName evidence="11">Gustatory receptor</fullName>
    </recommendedName>
</protein>
<evidence type="ECO:0008006" key="11">
    <source>
        <dbReference type="Google" id="ProtNLM"/>
    </source>
</evidence>
<comment type="caution">
    <text evidence="9">The sequence shown here is derived from an EMBL/GenBank/DDBJ whole genome shotgun (WGS) entry which is preliminary data.</text>
</comment>
<keyword evidence="10" id="KW-1185">Reference proteome</keyword>
<feature type="transmembrane region" description="Helical" evidence="8">
    <location>
        <begin position="6"/>
        <end position="24"/>
    </location>
</feature>
<proteinExistence type="predicted"/>
<dbReference type="Proteomes" id="UP001233999">
    <property type="component" value="Unassembled WGS sequence"/>
</dbReference>
<keyword evidence="3 8" id="KW-0812">Transmembrane</keyword>
<comment type="subcellular location">
    <subcellularLocation>
        <location evidence="1">Cell membrane</location>
        <topology evidence="1">Multi-pass membrane protein</topology>
    </subcellularLocation>
</comment>
<evidence type="ECO:0000256" key="6">
    <source>
        <dbReference type="ARBA" id="ARBA00023170"/>
    </source>
</evidence>
<dbReference type="EMBL" id="JASPKZ010000465">
    <property type="protein sequence ID" value="KAJ9599881.1"/>
    <property type="molecule type" value="Genomic_DNA"/>
</dbReference>
<dbReference type="GO" id="GO:0043025">
    <property type="term" value="C:neuronal cell body"/>
    <property type="evidence" value="ECO:0007669"/>
    <property type="project" value="TreeGrafter"/>
</dbReference>
<name>A0AAD8AJP1_DIPPU</name>